<dbReference type="Proteomes" id="UP000192328">
    <property type="component" value="Unassembled WGS sequence"/>
</dbReference>
<reference evidence="1" key="1">
    <citation type="submission" date="2017-04" db="EMBL/GenBank/DDBJ databases">
        <authorList>
            <person name="Varghese N."/>
            <person name="Submissions S."/>
        </authorList>
    </citation>
    <scope>NUCLEOTIDE SEQUENCE</scope>
    <source>
        <strain evidence="1">WTE2008</strain>
    </source>
</reference>
<protein>
    <submittedName>
        <fullName evidence="1">Zinc-finger</fullName>
    </submittedName>
</protein>
<keyword evidence="2" id="KW-1185">Reference proteome</keyword>
<evidence type="ECO:0000313" key="1">
    <source>
        <dbReference type="EMBL" id="SMC56485.1"/>
    </source>
</evidence>
<sequence length="253" mass="29413">MKKNDCNVIRDLMPLVLDRVASDESRGLVEEHMETCEECRKEYEKMKADMPQETLAEYEEEQRTIVEALKTTRATQRKRKRRKLILVFAVAFVAVMAAGFLMTWLDQGNWPVNNEKYTMSLSRLKNGEIVVTMDLRFNSSYIGSNAKVVEENGKKILYESVYVPPLRYINGGENHGKSFWSVWSDSDLPDEVRQGKPGDYVTIWKKGDPIPDASEEMEKYMEMERKAYPYLYEEGKDSLSELDELENAVPEWH</sequence>
<keyword evidence="1" id="KW-0479">Metal-binding</keyword>
<keyword evidence="1" id="KW-0862">Zinc</keyword>
<comment type="caution">
    <text evidence="1">The sequence shown here is derived from an EMBL/GenBank/DDBJ whole genome shotgun (WGS) entry which is preliminary data.</text>
</comment>
<organism evidence="1 2">
    <name type="scientific">Aristaeella lactis</name>
    <dbReference type="NCBI Taxonomy" id="3046383"/>
    <lineage>
        <taxon>Bacteria</taxon>
        <taxon>Bacillati</taxon>
        <taxon>Bacillota</taxon>
        <taxon>Clostridia</taxon>
        <taxon>Eubacteriales</taxon>
        <taxon>Aristaeellaceae</taxon>
        <taxon>Aristaeella</taxon>
    </lineage>
</organism>
<gene>
    <name evidence="1" type="ORF">SAMN06297397_1384</name>
</gene>
<proteinExistence type="predicted"/>
<keyword evidence="1" id="KW-0863">Zinc-finger</keyword>
<accession>A0AC61PKN4</accession>
<evidence type="ECO:0000313" key="2">
    <source>
        <dbReference type="Proteomes" id="UP000192328"/>
    </source>
</evidence>
<name>A0AC61PKN4_9FIRM</name>
<dbReference type="EMBL" id="FWXZ01000002">
    <property type="protein sequence ID" value="SMC56485.1"/>
    <property type="molecule type" value="Genomic_DNA"/>
</dbReference>